<dbReference type="EMBL" id="LJJR01000004">
    <property type="protein sequence ID" value="KPD32792.1"/>
    <property type="molecule type" value="Genomic_DNA"/>
</dbReference>
<gene>
    <name evidence="1" type="ORF">AN926_00900</name>
</gene>
<evidence type="ECO:0000313" key="2">
    <source>
        <dbReference type="Proteomes" id="UP000053099"/>
    </source>
</evidence>
<comment type="caution">
    <text evidence="1">The sequence shown here is derived from an EMBL/GenBank/DDBJ whole genome shotgun (WGS) entry which is preliminary data.</text>
</comment>
<dbReference type="Proteomes" id="UP000053099">
    <property type="component" value="Unassembled WGS sequence"/>
</dbReference>
<evidence type="ECO:0000313" key="1">
    <source>
        <dbReference type="EMBL" id="KPD32792.1"/>
    </source>
</evidence>
<protein>
    <recommendedName>
        <fullName evidence="3">DUF4258 domain-containing protein</fullName>
    </recommendedName>
</protein>
<dbReference type="PATRIC" id="fig|37636.3.peg.1341"/>
<reference evidence="1 2" key="1">
    <citation type="submission" date="2015-09" db="EMBL/GenBank/DDBJ databases">
        <title>Draft genome sequence of Thermus scotoductus strain K1 isolated from a geothermal spring in Nagorno-Karabakh, Armenia.</title>
        <authorList>
            <person name="Saghatelyan A."/>
            <person name="Poghosyan L."/>
            <person name="Panosyan H."/>
            <person name="Birkeland N.-K."/>
        </authorList>
    </citation>
    <scope>NUCLEOTIDE SEQUENCE [LARGE SCALE GENOMIC DNA]</scope>
    <source>
        <strain evidence="1 2">K1</strain>
    </source>
</reference>
<dbReference type="AlphaFoldDB" id="A0A0N0ZRT4"/>
<organism evidence="1 2">
    <name type="scientific">Thermus scotoductus</name>
    <dbReference type="NCBI Taxonomy" id="37636"/>
    <lineage>
        <taxon>Bacteria</taxon>
        <taxon>Thermotogati</taxon>
        <taxon>Deinococcota</taxon>
        <taxon>Deinococci</taxon>
        <taxon>Thermales</taxon>
        <taxon>Thermaceae</taxon>
        <taxon>Thermus</taxon>
    </lineage>
</organism>
<proteinExistence type="predicted"/>
<name>A0A0N0ZRT4_THESC</name>
<accession>A0A0N0ZRT4</accession>
<sequence>MEARDKPIRFTQHARLRLARGTTVEEVITCIRVAPWKPTTRGRWECLLEVSFEGFWNGRRYNRKQVRPIFVEEADAIVVITVYVYFLPKGGLKEENHAHHL</sequence>
<evidence type="ECO:0008006" key="3">
    <source>
        <dbReference type="Google" id="ProtNLM"/>
    </source>
</evidence>